<dbReference type="PANTHER" id="PTHR24085">
    <property type="entry name" value="NUCLEAR HORMONE RECEPTOR"/>
    <property type="match status" value="1"/>
</dbReference>
<dbReference type="Pfam" id="PF00105">
    <property type="entry name" value="zf-C4"/>
    <property type="match status" value="1"/>
</dbReference>
<dbReference type="PROSITE" id="PS51843">
    <property type="entry name" value="NR_LBD"/>
    <property type="match status" value="1"/>
</dbReference>
<keyword evidence="3 10" id="KW-0863">Zinc-finger</keyword>
<dbReference type="GO" id="GO:0008270">
    <property type="term" value="F:zinc ion binding"/>
    <property type="evidence" value="ECO:0007669"/>
    <property type="project" value="UniProtKB-KW"/>
</dbReference>
<dbReference type="GO" id="GO:0071376">
    <property type="term" value="P:cellular response to corticotropin-releasing hormone stimulus"/>
    <property type="evidence" value="ECO:0007669"/>
    <property type="project" value="TreeGrafter"/>
</dbReference>
<evidence type="ECO:0000259" key="13">
    <source>
        <dbReference type="PROSITE" id="PS51843"/>
    </source>
</evidence>
<dbReference type="PANTHER" id="PTHR24085:SF9">
    <property type="match status" value="1"/>
</dbReference>
<feature type="compositionally biased region" description="Basic and acidic residues" evidence="11">
    <location>
        <begin position="42"/>
        <end position="52"/>
    </location>
</feature>
<evidence type="ECO:0000256" key="10">
    <source>
        <dbReference type="RuleBase" id="RU004334"/>
    </source>
</evidence>
<evidence type="ECO:0000256" key="4">
    <source>
        <dbReference type="ARBA" id="ARBA00022833"/>
    </source>
</evidence>
<dbReference type="Pfam" id="PF00104">
    <property type="entry name" value="Hormone_recep"/>
    <property type="match status" value="1"/>
</dbReference>
<feature type="region of interest" description="Disordered" evidence="11">
    <location>
        <begin position="40"/>
        <end position="84"/>
    </location>
</feature>
<evidence type="ECO:0000256" key="6">
    <source>
        <dbReference type="ARBA" id="ARBA00023125"/>
    </source>
</evidence>
<dbReference type="GO" id="GO:0000981">
    <property type="term" value="F:DNA-binding transcription factor activity, RNA polymerase II-specific"/>
    <property type="evidence" value="ECO:0007669"/>
    <property type="project" value="TreeGrafter"/>
</dbReference>
<keyword evidence="2 10" id="KW-0479">Metal-binding</keyword>
<dbReference type="InterPro" id="IPR001723">
    <property type="entry name" value="Nuclear_hrmn_rcpt"/>
</dbReference>
<evidence type="ECO:0000256" key="5">
    <source>
        <dbReference type="ARBA" id="ARBA00023015"/>
    </source>
</evidence>
<keyword evidence="4 10" id="KW-0862">Zinc</keyword>
<dbReference type="SMART" id="SM00399">
    <property type="entry name" value="ZnF_C4"/>
    <property type="match status" value="1"/>
</dbReference>
<dbReference type="FunFam" id="3.30.50.10:FF:000006">
    <property type="entry name" value="Nuclear receptor subfamily 5 group A member"/>
    <property type="match status" value="1"/>
</dbReference>
<dbReference type="GO" id="GO:0000978">
    <property type="term" value="F:RNA polymerase II cis-regulatory region sequence-specific DNA binding"/>
    <property type="evidence" value="ECO:0007669"/>
    <property type="project" value="TreeGrafter"/>
</dbReference>
<evidence type="ECO:0000256" key="9">
    <source>
        <dbReference type="ARBA" id="ARBA00023242"/>
    </source>
</evidence>
<dbReference type="InterPro" id="IPR000536">
    <property type="entry name" value="Nucl_hrmn_rcpt_lig-bd"/>
</dbReference>
<evidence type="ECO:0000256" key="3">
    <source>
        <dbReference type="ARBA" id="ARBA00022771"/>
    </source>
</evidence>
<feature type="domain" description="NR LBD" evidence="13">
    <location>
        <begin position="341"/>
        <end position="521"/>
    </location>
</feature>
<dbReference type="Gene3D" id="3.30.50.10">
    <property type="entry name" value="Erythroid Transcription Factor GATA-1, subunit A"/>
    <property type="match status" value="1"/>
</dbReference>
<evidence type="ECO:0000256" key="2">
    <source>
        <dbReference type="ARBA" id="ARBA00022723"/>
    </source>
</evidence>
<comment type="similarity">
    <text evidence="10">Belongs to the nuclear hormone receptor family.</text>
</comment>
<proteinExistence type="inferred from homology"/>
<protein>
    <submittedName>
        <fullName evidence="15">Nuclear receptor domain-containing protein</fullName>
    </submittedName>
</protein>
<feature type="region of interest" description="Disordered" evidence="11">
    <location>
        <begin position="182"/>
        <end position="213"/>
    </location>
</feature>
<dbReference type="GO" id="GO:0005634">
    <property type="term" value="C:nucleus"/>
    <property type="evidence" value="ECO:0007669"/>
    <property type="project" value="UniProtKB-SubCell"/>
</dbReference>
<keyword evidence="14" id="KW-1185">Reference proteome</keyword>
<dbReference type="InterPro" id="IPR035500">
    <property type="entry name" value="NHR-like_dom_sf"/>
</dbReference>
<keyword evidence="9 10" id="KW-0539">Nucleus</keyword>
<organism evidence="14 15">
    <name type="scientific">Trichuris muris</name>
    <name type="common">Mouse whipworm</name>
    <dbReference type="NCBI Taxonomy" id="70415"/>
    <lineage>
        <taxon>Eukaryota</taxon>
        <taxon>Metazoa</taxon>
        <taxon>Ecdysozoa</taxon>
        <taxon>Nematoda</taxon>
        <taxon>Enoplea</taxon>
        <taxon>Dorylaimia</taxon>
        <taxon>Trichinellida</taxon>
        <taxon>Trichuridae</taxon>
        <taxon>Trichuris</taxon>
    </lineage>
</organism>
<evidence type="ECO:0000256" key="11">
    <source>
        <dbReference type="SAM" id="MobiDB-lite"/>
    </source>
</evidence>
<dbReference type="PROSITE" id="PS00031">
    <property type="entry name" value="NUCLEAR_REC_DBD_1"/>
    <property type="match status" value="1"/>
</dbReference>
<sequence>MILYVGNRRLSMLVVRFGVKDSNEEQKYYNRSTVGRLPFEPIKGEKTAERNVDIQPEPTPRKKSFTVSSLLEDSPDRPGLGATNQLNHLTRAGRIIDTSISDQGEKRSPLSTMSSLPSFHSFMPIFNGQMARYPMNPNGAWQFLSPSPWLFCNNQPTMSTDVRHSPHTSAFRAILPKRMHKANKPADLTDLRPSGEPVANEPVSPRNGSAQPKCLEQAVSDGTDESSLSRYTLSPISSCNSPSEQGLESGNGLCAVCEDKASGYHYGIVSCEGCKGFFRRTVQRNLEYVCHRSGTCEINRVTRNRCQYCRFTKCLESGMSKHSVRQDPCRRKVVRDSDAEAQTQASLQLQQIMRDVSEAFATVVKCNGNKRDKVNSDMVARFGHAIQGFDELNSSDQDIIIQAAIPEIRMLYEAFELSKQDEDDFIAAEPSAPVDDYKHSLERMRKFLQQTEVSLEEMSLLCSICLLNPSRSRLHGTRIVEKLQESCLEALGVTVQLRGPGQPNAYAKLLMMLTNIRPARN</sequence>
<evidence type="ECO:0000256" key="1">
    <source>
        <dbReference type="ARBA" id="ARBA00004123"/>
    </source>
</evidence>
<dbReference type="WBParaSite" id="TMUE_1000005768.1">
    <property type="protein sequence ID" value="TMUE_1000005768.1"/>
    <property type="gene ID" value="WBGene00288018"/>
</dbReference>
<dbReference type="CDD" id="cd06916">
    <property type="entry name" value="NR_DBD_like"/>
    <property type="match status" value="1"/>
</dbReference>
<dbReference type="Gene3D" id="1.10.565.10">
    <property type="entry name" value="Retinoid X Receptor"/>
    <property type="match status" value="1"/>
</dbReference>
<keyword evidence="8 10" id="KW-0675">Receptor</keyword>
<evidence type="ECO:0000313" key="15">
    <source>
        <dbReference type="WBParaSite" id="TMUE_1000005768.1"/>
    </source>
</evidence>
<dbReference type="InterPro" id="IPR001628">
    <property type="entry name" value="Znf_hrmn_rcpt"/>
</dbReference>
<keyword evidence="7 10" id="KW-0804">Transcription</keyword>
<comment type="subcellular location">
    <subcellularLocation>
        <location evidence="1 10">Nucleus</location>
    </subcellularLocation>
</comment>
<accession>A0A5S6QEX0</accession>
<evidence type="ECO:0000313" key="14">
    <source>
        <dbReference type="Proteomes" id="UP000046395"/>
    </source>
</evidence>
<dbReference type="SUPFAM" id="SSF48508">
    <property type="entry name" value="Nuclear receptor ligand-binding domain"/>
    <property type="match status" value="1"/>
</dbReference>
<keyword evidence="5 10" id="KW-0805">Transcription regulation</keyword>
<evidence type="ECO:0000256" key="7">
    <source>
        <dbReference type="ARBA" id="ARBA00023163"/>
    </source>
</evidence>
<dbReference type="PROSITE" id="PS51030">
    <property type="entry name" value="NUCLEAR_REC_DBD_2"/>
    <property type="match status" value="1"/>
</dbReference>
<reference evidence="15" key="1">
    <citation type="submission" date="2019-12" db="UniProtKB">
        <authorList>
            <consortium name="WormBaseParasite"/>
        </authorList>
    </citation>
    <scope>IDENTIFICATION</scope>
</reference>
<dbReference type="GO" id="GO:0035259">
    <property type="term" value="F:nuclear glucocorticoid receptor binding"/>
    <property type="evidence" value="ECO:0007669"/>
    <property type="project" value="TreeGrafter"/>
</dbReference>
<name>A0A5S6QEX0_TRIMR</name>
<dbReference type="SUPFAM" id="SSF57716">
    <property type="entry name" value="Glucocorticoid receptor-like (DNA-binding domain)"/>
    <property type="match status" value="1"/>
</dbReference>
<keyword evidence="6 10" id="KW-0238">DNA-binding</keyword>
<dbReference type="GO" id="GO:0005667">
    <property type="term" value="C:transcription regulator complex"/>
    <property type="evidence" value="ECO:0007669"/>
    <property type="project" value="TreeGrafter"/>
</dbReference>
<dbReference type="Proteomes" id="UP000046395">
    <property type="component" value="Unassembled WGS sequence"/>
</dbReference>
<dbReference type="AlphaFoldDB" id="A0A5S6QEX0"/>
<dbReference type="STRING" id="70415.A0A5S6QEX0"/>
<dbReference type="InterPro" id="IPR013088">
    <property type="entry name" value="Znf_NHR/GATA"/>
</dbReference>
<dbReference type="PRINTS" id="PR00398">
    <property type="entry name" value="STRDHORMONER"/>
</dbReference>
<dbReference type="PRINTS" id="PR00047">
    <property type="entry name" value="STROIDFINGER"/>
</dbReference>
<evidence type="ECO:0000259" key="12">
    <source>
        <dbReference type="PROSITE" id="PS51030"/>
    </source>
</evidence>
<evidence type="ECO:0000256" key="8">
    <source>
        <dbReference type="ARBA" id="ARBA00023170"/>
    </source>
</evidence>
<dbReference type="SMART" id="SM00430">
    <property type="entry name" value="HOLI"/>
    <property type="match status" value="1"/>
</dbReference>
<feature type="domain" description="Nuclear receptor" evidence="12">
    <location>
        <begin position="251"/>
        <end position="326"/>
    </location>
</feature>